<reference evidence="1" key="1">
    <citation type="journal article" date="2014" name="Front. Microbiol.">
        <title>High frequency of phylogenetically diverse reductive dehalogenase-homologous genes in deep subseafloor sedimentary metagenomes.</title>
        <authorList>
            <person name="Kawai M."/>
            <person name="Futagami T."/>
            <person name="Toyoda A."/>
            <person name="Takaki Y."/>
            <person name="Nishi S."/>
            <person name="Hori S."/>
            <person name="Arai W."/>
            <person name="Tsubouchi T."/>
            <person name="Morono Y."/>
            <person name="Uchiyama I."/>
            <person name="Ito T."/>
            <person name="Fujiyama A."/>
            <person name="Inagaki F."/>
            <person name="Takami H."/>
        </authorList>
    </citation>
    <scope>NUCLEOTIDE SEQUENCE</scope>
    <source>
        <strain evidence="1">Expedition CK06-06</strain>
    </source>
</reference>
<sequence>MDLKPLLLARVVKEATAVIVDVQPTEFDIVIMGDGVPQPIRTVPLPSEELSWQEKLPMIRDELDRTIKFYNSNNPEKPLVSTIPIF</sequence>
<comment type="caution">
    <text evidence="1">The sequence shown here is derived from an EMBL/GenBank/DDBJ whole genome shotgun (WGS) entry which is preliminary data.</text>
</comment>
<protein>
    <submittedName>
        <fullName evidence="1">Uncharacterized protein</fullName>
    </submittedName>
</protein>
<dbReference type="EMBL" id="BARV01020549">
    <property type="protein sequence ID" value="GAI28594.1"/>
    <property type="molecule type" value="Genomic_DNA"/>
</dbReference>
<accession>X1PCG0</accession>
<organism evidence="1">
    <name type="scientific">marine sediment metagenome</name>
    <dbReference type="NCBI Taxonomy" id="412755"/>
    <lineage>
        <taxon>unclassified sequences</taxon>
        <taxon>metagenomes</taxon>
        <taxon>ecological metagenomes</taxon>
    </lineage>
</organism>
<name>X1PCG0_9ZZZZ</name>
<gene>
    <name evidence="1" type="ORF">S06H3_34270</name>
</gene>
<dbReference type="AlphaFoldDB" id="X1PCG0"/>
<evidence type="ECO:0000313" key="1">
    <source>
        <dbReference type="EMBL" id="GAI28594.1"/>
    </source>
</evidence>
<feature type="non-terminal residue" evidence="1">
    <location>
        <position position="86"/>
    </location>
</feature>
<proteinExistence type="predicted"/>